<evidence type="ECO:0000259" key="2">
    <source>
        <dbReference type="PROSITE" id="PS50110"/>
    </source>
</evidence>
<accession>A0A0N7KXS1</accession>
<dbReference type="GO" id="GO:0000160">
    <property type="term" value="P:phosphorelay signal transduction system"/>
    <property type="evidence" value="ECO:0007669"/>
    <property type="project" value="InterPro"/>
</dbReference>
<dbReference type="RefSeq" id="WP_062226734.1">
    <property type="nucleotide sequence ID" value="NZ_BBWR01000003.1"/>
</dbReference>
<organism evidence="3">
    <name type="scientific">Aureimonas frigidaquae</name>
    <dbReference type="NCBI Taxonomy" id="424757"/>
    <lineage>
        <taxon>Bacteria</taxon>
        <taxon>Pseudomonadati</taxon>
        <taxon>Pseudomonadota</taxon>
        <taxon>Alphaproteobacteria</taxon>
        <taxon>Hyphomicrobiales</taxon>
        <taxon>Aurantimonadaceae</taxon>
        <taxon>Aureimonas</taxon>
    </lineage>
</organism>
<dbReference type="GO" id="GO:0016301">
    <property type="term" value="F:kinase activity"/>
    <property type="evidence" value="ECO:0007669"/>
    <property type="project" value="UniProtKB-KW"/>
</dbReference>
<sequence length="133" mass="14804">MTDSVHARLDGRSILIVEDDFFLADELARTVLDAGGHCAGIVPDVDAALRLLDTGVTVDGALLDIKLGEGLSFPIAEALRKRGVPVIFITGYDNWFVPDELDEIPLYRKPMDPENVVRLLMQEETRLNRRKTD</sequence>
<evidence type="ECO:0000313" key="3">
    <source>
        <dbReference type="EMBL" id="BAT27705.1"/>
    </source>
</evidence>
<name>A0A0N7KXS1_9HYPH</name>
<dbReference type="SMART" id="SM00448">
    <property type="entry name" value="REC"/>
    <property type="match status" value="1"/>
</dbReference>
<evidence type="ECO:0000256" key="1">
    <source>
        <dbReference type="PROSITE-ProRule" id="PRU00169"/>
    </source>
</evidence>
<keyword evidence="1" id="KW-0597">Phosphoprotein</keyword>
<feature type="modified residue" description="4-aspartylphosphate" evidence="1">
    <location>
        <position position="64"/>
    </location>
</feature>
<keyword evidence="3" id="KW-0808">Transferase</keyword>
<keyword evidence="3" id="KW-0418">Kinase</keyword>
<dbReference type="Gene3D" id="3.40.50.2300">
    <property type="match status" value="1"/>
</dbReference>
<dbReference type="EMBL" id="LC066375">
    <property type="protein sequence ID" value="BAT27705.1"/>
    <property type="molecule type" value="Genomic_DNA"/>
</dbReference>
<dbReference type="AlphaFoldDB" id="A0A0N7KXS1"/>
<reference evidence="3" key="1">
    <citation type="journal article" date="2015" name="Proc. Natl. Acad. Sci. U.S.A.">
        <title>Bacterial clade with the ribosomal RNA operon on a small plasmid rather than the chromosome.</title>
        <authorList>
            <person name="Anda M."/>
            <person name="Ohtsubo Y."/>
            <person name="Okubo T."/>
            <person name="Sugawara M."/>
            <person name="Nagata Y."/>
            <person name="Tsuda M."/>
            <person name="Minamisawa K."/>
            <person name="Mitsui H."/>
        </authorList>
    </citation>
    <scope>NUCLEOTIDE SEQUENCE</scope>
    <source>
        <strain evidence="3">JCM 14755</strain>
    </source>
</reference>
<proteinExistence type="predicted"/>
<protein>
    <submittedName>
        <fullName evidence="3">Signal transduction histidine kinase</fullName>
    </submittedName>
</protein>
<dbReference type="InterPro" id="IPR011006">
    <property type="entry name" value="CheY-like_superfamily"/>
</dbReference>
<dbReference type="PROSITE" id="PS50110">
    <property type="entry name" value="RESPONSE_REGULATORY"/>
    <property type="match status" value="1"/>
</dbReference>
<feature type="domain" description="Response regulatory" evidence="2">
    <location>
        <begin position="13"/>
        <end position="124"/>
    </location>
</feature>
<dbReference type="InterPro" id="IPR001789">
    <property type="entry name" value="Sig_transdc_resp-reg_receiver"/>
</dbReference>
<dbReference type="SUPFAM" id="SSF52172">
    <property type="entry name" value="CheY-like"/>
    <property type="match status" value="1"/>
</dbReference>